<feature type="region of interest" description="Disordered" evidence="1">
    <location>
        <begin position="39"/>
        <end position="110"/>
    </location>
</feature>
<name>A0ABN9Y4I1_9DINO</name>
<accession>A0ABN9Y4I1</accession>
<protein>
    <submittedName>
        <fullName evidence="2">Uncharacterized protein</fullName>
    </submittedName>
</protein>
<evidence type="ECO:0000256" key="1">
    <source>
        <dbReference type="SAM" id="MobiDB-lite"/>
    </source>
</evidence>
<proteinExistence type="predicted"/>
<dbReference type="EMBL" id="CAUYUJ010021592">
    <property type="protein sequence ID" value="CAK0905651.1"/>
    <property type="molecule type" value="Genomic_DNA"/>
</dbReference>
<gene>
    <name evidence="2" type="ORF">PCOR1329_LOCUS81280</name>
</gene>
<evidence type="ECO:0000313" key="3">
    <source>
        <dbReference type="Proteomes" id="UP001189429"/>
    </source>
</evidence>
<organism evidence="2 3">
    <name type="scientific">Prorocentrum cordatum</name>
    <dbReference type="NCBI Taxonomy" id="2364126"/>
    <lineage>
        <taxon>Eukaryota</taxon>
        <taxon>Sar</taxon>
        <taxon>Alveolata</taxon>
        <taxon>Dinophyceae</taxon>
        <taxon>Prorocentrales</taxon>
        <taxon>Prorocentraceae</taxon>
        <taxon>Prorocentrum</taxon>
    </lineage>
</organism>
<sequence length="110" mass="11972">MHVLTVSHSCLILQQGHHCLNECAYETTAMLGHVAKLTQSVRRNRSGRKQGTERGAARGQGGRQASAGARGVGASGGERSTYFTRTVDSGTKLPRRESRDINRYSTKQKS</sequence>
<dbReference type="Proteomes" id="UP001189429">
    <property type="component" value="Unassembled WGS sequence"/>
</dbReference>
<comment type="caution">
    <text evidence="2">The sequence shown here is derived from an EMBL/GenBank/DDBJ whole genome shotgun (WGS) entry which is preliminary data.</text>
</comment>
<evidence type="ECO:0000313" key="2">
    <source>
        <dbReference type="EMBL" id="CAK0905651.1"/>
    </source>
</evidence>
<keyword evidence="3" id="KW-1185">Reference proteome</keyword>
<reference evidence="2" key="1">
    <citation type="submission" date="2023-10" db="EMBL/GenBank/DDBJ databases">
        <authorList>
            <person name="Chen Y."/>
            <person name="Shah S."/>
            <person name="Dougan E. K."/>
            <person name="Thang M."/>
            <person name="Chan C."/>
        </authorList>
    </citation>
    <scope>NUCLEOTIDE SEQUENCE [LARGE SCALE GENOMIC DNA]</scope>
</reference>